<comment type="similarity">
    <text evidence="1">Belongs to the membrane fusion protein (MFP) (TC 8.A.1) family.</text>
</comment>
<dbReference type="InterPro" id="IPR058637">
    <property type="entry name" value="YknX-like_C"/>
</dbReference>
<dbReference type="Pfam" id="PF25954">
    <property type="entry name" value="Beta-barrel_RND_2"/>
    <property type="match status" value="1"/>
</dbReference>
<dbReference type="Gene3D" id="2.40.50.100">
    <property type="match status" value="1"/>
</dbReference>
<protein>
    <submittedName>
        <fullName evidence="5">Membrane fusion protein, multidrug efflux system</fullName>
    </submittedName>
</protein>
<dbReference type="Proteomes" id="UP000198281">
    <property type="component" value="Unassembled WGS sequence"/>
</dbReference>
<gene>
    <name evidence="5" type="ORF">SAMN06295912_102164</name>
</gene>
<dbReference type="SUPFAM" id="SSF111369">
    <property type="entry name" value="HlyD-like secretion proteins"/>
    <property type="match status" value="1"/>
</dbReference>
<keyword evidence="2" id="KW-0175">Coiled coil</keyword>
<dbReference type="PANTHER" id="PTHR30469">
    <property type="entry name" value="MULTIDRUG RESISTANCE PROTEIN MDTA"/>
    <property type="match status" value="1"/>
</dbReference>
<dbReference type="GO" id="GO:1990281">
    <property type="term" value="C:efflux pump complex"/>
    <property type="evidence" value="ECO:0007669"/>
    <property type="project" value="TreeGrafter"/>
</dbReference>
<dbReference type="PROSITE" id="PS51257">
    <property type="entry name" value="PROKAR_LIPOPROTEIN"/>
    <property type="match status" value="1"/>
</dbReference>
<evidence type="ECO:0000259" key="4">
    <source>
        <dbReference type="Pfam" id="PF25989"/>
    </source>
</evidence>
<dbReference type="InterPro" id="IPR006143">
    <property type="entry name" value="RND_pump_MFP"/>
</dbReference>
<dbReference type="Gene3D" id="1.10.287.470">
    <property type="entry name" value="Helix hairpin bin"/>
    <property type="match status" value="1"/>
</dbReference>
<proteinExistence type="inferred from homology"/>
<dbReference type="EMBL" id="FZOS01000002">
    <property type="protein sequence ID" value="SNS18533.1"/>
    <property type="molecule type" value="Genomic_DNA"/>
</dbReference>
<evidence type="ECO:0000313" key="5">
    <source>
        <dbReference type="EMBL" id="SNS18533.1"/>
    </source>
</evidence>
<accession>A0A239CGR6</accession>
<reference evidence="6" key="1">
    <citation type="submission" date="2017-06" db="EMBL/GenBank/DDBJ databases">
        <authorList>
            <person name="Varghese N."/>
            <person name="Submissions S."/>
        </authorList>
    </citation>
    <scope>NUCLEOTIDE SEQUENCE [LARGE SCALE GENOMIC DNA]</scope>
    <source>
        <strain evidence="6">LNB2</strain>
    </source>
</reference>
<name>A0A239CGR6_9SPHN</name>
<dbReference type="RefSeq" id="WP_089218163.1">
    <property type="nucleotide sequence ID" value="NZ_FZOS01000002.1"/>
</dbReference>
<dbReference type="NCBIfam" id="TIGR01730">
    <property type="entry name" value="RND_mfp"/>
    <property type="match status" value="1"/>
</dbReference>
<evidence type="ECO:0000256" key="1">
    <source>
        <dbReference type="ARBA" id="ARBA00009477"/>
    </source>
</evidence>
<dbReference type="Pfam" id="PF25989">
    <property type="entry name" value="YknX_C"/>
    <property type="match status" value="1"/>
</dbReference>
<sequence>MRHFLLPALALTLVSCGSGEPKGGARQAPLVTAAIVAPARFVDRIEAVGTARANEQVTLSAPVTQRIERINFQDGGYVSQGQVIAVLAAGQQNAQLADARARAREAEQQLTRLNALKDRGFATNASVDAQIAAAASARAQAAEAIASIGDRVIRAPFAGYASLRTVSAGAVVTAGTEIATISDISQIKLDFPVPETMLSSVAQGQPIVAKAAAFPDTPFRGTIATIDPVVDPATRSVMVRAVLPNRDLALKPGMLLTVAIEAKARTAPAVPELAVVGQGADRFVFLIGDNDKVKRVPVKVGVRDSGMIEIVEGLKPGQKIVGEGIVKVADGSTIRTAGAKEGQATKQASAEK</sequence>
<dbReference type="Gene3D" id="2.40.30.170">
    <property type="match status" value="1"/>
</dbReference>
<feature type="domain" description="YknX-like C-terminal permuted SH3-like" evidence="4">
    <location>
        <begin position="269"/>
        <end position="335"/>
    </location>
</feature>
<dbReference type="Gene3D" id="2.40.420.20">
    <property type="match status" value="1"/>
</dbReference>
<dbReference type="AlphaFoldDB" id="A0A239CGR6"/>
<dbReference type="PANTHER" id="PTHR30469:SF16">
    <property type="entry name" value="HAE1 FAMILY EFFLUX PUMP MFP COMPONENT"/>
    <property type="match status" value="1"/>
</dbReference>
<dbReference type="GO" id="GO:0015562">
    <property type="term" value="F:efflux transmembrane transporter activity"/>
    <property type="evidence" value="ECO:0007669"/>
    <property type="project" value="TreeGrafter"/>
</dbReference>
<organism evidence="5 6">
    <name type="scientific">Edaphosphingomonas laterariae</name>
    <dbReference type="NCBI Taxonomy" id="861865"/>
    <lineage>
        <taxon>Bacteria</taxon>
        <taxon>Pseudomonadati</taxon>
        <taxon>Pseudomonadota</taxon>
        <taxon>Alphaproteobacteria</taxon>
        <taxon>Sphingomonadales</taxon>
        <taxon>Rhizorhabdaceae</taxon>
        <taxon>Edaphosphingomonas</taxon>
    </lineage>
</organism>
<dbReference type="OrthoDB" id="9806939at2"/>
<dbReference type="InterPro" id="IPR058792">
    <property type="entry name" value="Beta-barrel_RND_2"/>
</dbReference>
<evidence type="ECO:0000259" key="3">
    <source>
        <dbReference type="Pfam" id="PF25954"/>
    </source>
</evidence>
<feature type="coiled-coil region" evidence="2">
    <location>
        <begin position="89"/>
        <end position="116"/>
    </location>
</feature>
<dbReference type="FunFam" id="2.40.30.170:FF:000010">
    <property type="entry name" value="Efflux RND transporter periplasmic adaptor subunit"/>
    <property type="match status" value="1"/>
</dbReference>
<feature type="domain" description="CusB-like beta-barrel" evidence="3">
    <location>
        <begin position="190"/>
        <end position="263"/>
    </location>
</feature>
<evidence type="ECO:0000313" key="6">
    <source>
        <dbReference type="Proteomes" id="UP000198281"/>
    </source>
</evidence>
<keyword evidence="6" id="KW-1185">Reference proteome</keyword>
<evidence type="ECO:0000256" key="2">
    <source>
        <dbReference type="SAM" id="Coils"/>
    </source>
</evidence>